<dbReference type="Gene3D" id="1.25.40.10">
    <property type="entry name" value="Tetratricopeptide repeat domain"/>
    <property type="match status" value="1"/>
</dbReference>
<dbReference type="EMBL" id="BAZW01000070">
    <property type="protein sequence ID" value="GAO31931.1"/>
    <property type="molecule type" value="Genomic_DNA"/>
</dbReference>
<accession>A0A0E9M3E4</accession>
<comment type="caution">
    <text evidence="1">The sequence shown here is derived from an EMBL/GenBank/DDBJ whole genome shotgun (WGS) entry which is preliminary data.</text>
</comment>
<dbReference type="SUPFAM" id="SSF48452">
    <property type="entry name" value="TPR-like"/>
    <property type="match status" value="1"/>
</dbReference>
<keyword evidence="2" id="KW-1185">Reference proteome</keyword>
<evidence type="ECO:0000313" key="2">
    <source>
        <dbReference type="Proteomes" id="UP000032900"/>
    </source>
</evidence>
<proteinExistence type="predicted"/>
<evidence type="ECO:0000313" key="1">
    <source>
        <dbReference type="EMBL" id="GAO31931.1"/>
    </source>
</evidence>
<reference evidence="1 2" key="1">
    <citation type="journal article" date="2015" name="Microbes Environ.">
        <title>Distribution and evolution of nitrogen fixation genes in the phylum bacteroidetes.</title>
        <authorList>
            <person name="Inoue J."/>
            <person name="Oshima K."/>
            <person name="Suda W."/>
            <person name="Sakamoto M."/>
            <person name="Iino T."/>
            <person name="Noda S."/>
            <person name="Hongoh Y."/>
            <person name="Hattori M."/>
            <person name="Ohkuma M."/>
        </authorList>
    </citation>
    <scope>NUCLEOTIDE SEQUENCE [LARGE SCALE GENOMIC DNA]</scope>
    <source>
        <strain evidence="1">JCM 15548</strain>
    </source>
</reference>
<dbReference type="AlphaFoldDB" id="A0A0E9M3E4"/>
<organism evidence="1 2">
    <name type="scientific">Geofilum rubicundum JCM 15548</name>
    <dbReference type="NCBI Taxonomy" id="1236989"/>
    <lineage>
        <taxon>Bacteria</taxon>
        <taxon>Pseudomonadati</taxon>
        <taxon>Bacteroidota</taxon>
        <taxon>Bacteroidia</taxon>
        <taxon>Marinilabiliales</taxon>
        <taxon>Marinilabiliaceae</taxon>
        <taxon>Geofilum</taxon>
    </lineage>
</organism>
<dbReference type="Proteomes" id="UP000032900">
    <property type="component" value="Unassembled WGS sequence"/>
</dbReference>
<protein>
    <recommendedName>
        <fullName evidence="3">TPR repeat protein</fullName>
    </recommendedName>
</protein>
<gene>
    <name evidence="1" type="ORF">JCM15548_14345</name>
</gene>
<name>A0A0E9M3E4_9BACT</name>
<evidence type="ECO:0008006" key="3">
    <source>
        <dbReference type="Google" id="ProtNLM"/>
    </source>
</evidence>
<dbReference type="STRING" id="1236989.JCM15548_14345"/>
<sequence length="316" mass="34994">MALFVMAGQFAFGQIGGLEYKGRGLELLNEGKTDSAMVYLNQAVLKGVTDGEVLGGLALAYIQKGDAERALEKAVEARKDKQYPSADAYLAGVLAHDAMGNVSQRDRWLDQGLKAFPADYLLLYHAGRIIIPFDSEEGERLLLRSIHAYPAFGSAHILLGENMYRRGENLKAALPLMYYLLLHQDALNSGDVVALIERLYDSWSISKESVSKVSKASKGFTVDYVPTAYTGGPDDKGEWFVAESLALMQSVQTASVSSSDALWIFYSDFYGQLSRLGFDVPMAHHIAYSRYPADAMEWINENAQLYQMLGDWLMVL</sequence>
<dbReference type="InterPro" id="IPR011990">
    <property type="entry name" value="TPR-like_helical_dom_sf"/>
</dbReference>